<evidence type="ECO:0000313" key="1">
    <source>
        <dbReference type="EMBL" id="SLN30673.1"/>
    </source>
</evidence>
<accession>A0A1Y5S3B2</accession>
<dbReference type="RefSeq" id="WP_085877959.1">
    <property type="nucleotide sequence ID" value="NZ_FWFZ01000004.1"/>
</dbReference>
<proteinExistence type="predicted"/>
<sequence length="301" mass="34027">MPRELVTFYLEDGLRQNAEAGRHRFIGLMAGVLRGAGLTVAYAPDTPVERALAGARPGRAMFHMADPPGPSGLTFRRVYHYPFWQIERRAARWDWDVARAAFAPPAKPGGARRFYRFWQRHLFGDAPARARRDPLVYVPLQGLLREKRSFQTCSPLDMLRHVLDQVPDHEVLVGLHPKETYSRADRAALAALSVPRMRIVTGGMEQALERCDFVVTQNSSAAFNGYFFGKPAVLFAGIDFHHIAANVATLGVDGAFEAVRQMRPDYAGYLWWFWQRMSINAGREDAEEQIRARLYALGWPA</sequence>
<keyword evidence="2" id="KW-1185">Reference proteome</keyword>
<evidence type="ECO:0008006" key="3">
    <source>
        <dbReference type="Google" id="ProtNLM"/>
    </source>
</evidence>
<dbReference type="EMBL" id="FWFZ01000004">
    <property type="protein sequence ID" value="SLN30673.1"/>
    <property type="molecule type" value="Genomic_DNA"/>
</dbReference>
<dbReference type="OrthoDB" id="6713140at2"/>
<organism evidence="1 2">
    <name type="scientific">Roseisalinus antarcticus</name>
    <dbReference type="NCBI Taxonomy" id="254357"/>
    <lineage>
        <taxon>Bacteria</taxon>
        <taxon>Pseudomonadati</taxon>
        <taxon>Pseudomonadota</taxon>
        <taxon>Alphaproteobacteria</taxon>
        <taxon>Rhodobacterales</taxon>
        <taxon>Roseobacteraceae</taxon>
        <taxon>Roseisalinus</taxon>
    </lineage>
</organism>
<gene>
    <name evidence="1" type="ORF">ROA7023_01051</name>
</gene>
<name>A0A1Y5S3B2_9RHOB</name>
<evidence type="ECO:0000313" key="2">
    <source>
        <dbReference type="Proteomes" id="UP000193900"/>
    </source>
</evidence>
<protein>
    <recommendedName>
        <fullName evidence="3">Capsule polysaccharide biosynthesis protein</fullName>
    </recommendedName>
</protein>
<dbReference type="AlphaFoldDB" id="A0A1Y5S3B2"/>
<reference evidence="1 2" key="1">
    <citation type="submission" date="2017-03" db="EMBL/GenBank/DDBJ databases">
        <authorList>
            <person name="Afonso C.L."/>
            <person name="Miller P.J."/>
            <person name="Scott M.A."/>
            <person name="Spackman E."/>
            <person name="Goraichik I."/>
            <person name="Dimitrov K.M."/>
            <person name="Suarez D.L."/>
            <person name="Swayne D.E."/>
        </authorList>
    </citation>
    <scope>NUCLEOTIDE SEQUENCE [LARGE SCALE GENOMIC DNA]</scope>
    <source>
        <strain evidence="1 2">CECT 7023</strain>
    </source>
</reference>
<dbReference type="Proteomes" id="UP000193900">
    <property type="component" value="Unassembled WGS sequence"/>
</dbReference>